<dbReference type="Pfam" id="PF08479">
    <property type="entry name" value="POTRA_2"/>
    <property type="match status" value="1"/>
</dbReference>
<evidence type="ECO:0000256" key="3">
    <source>
        <dbReference type="ARBA" id="ARBA00022448"/>
    </source>
</evidence>
<sequence>MKTYISPAPLLFALAATLSGAAWAQTPPDAGSLQQQIERERQQQMPRRIAPDKPALPAAIKPAAGVTVTVKEYRFIGNTLLSNEQLAVAVAPYVNRPVDFVQLNAAAAAVADLYRAAGWVVRAYLPQQDIQKGVVTIQIVEAVFGKLHLEGTLPQRISAGRIEGIFTAQQASGAPLNAVALDRALLIADDLPGVSVVGSLVAGASERETDLVLKASDEAFVVGEAAIDNTGSRSTGIDRLSVNIGLNSPLGLGDLATANLIHSTGSDYVRLDFSLPLGSDGWRWGLNASQLHYRLVASEFSGLHGKGSSDTVGLEGSYPILRSRLANLFLNLTQDQKRFDNQSSGAITTRYTTDTTSIALNGNLFDNWGGGGANFSSLNWIAGRRKTDIGTTDQNFSKLKFSLSRQQVISNALSFYAALNGQTSGDRLDSSEKFYLGGANGVRAYPSSEGGGDSGVQTSLELRWRLPEGLILTGFHDYGRLHSSEAALRYSLQGYGLAIGWQAPAGINLKASWARRIGKNPNPTAAGNDQDGSLDVDRLWLSASLTF</sequence>
<evidence type="ECO:0000256" key="8">
    <source>
        <dbReference type="ARBA" id="ARBA00023237"/>
    </source>
</evidence>
<gene>
    <name evidence="11" type="ORF">LXT13_26570</name>
</gene>
<dbReference type="InterPro" id="IPR034746">
    <property type="entry name" value="POTRA"/>
</dbReference>
<keyword evidence="5" id="KW-0812">Transmembrane</keyword>
<dbReference type="Pfam" id="PF03865">
    <property type="entry name" value="ShlB"/>
    <property type="match status" value="1"/>
</dbReference>
<keyword evidence="8" id="KW-0998">Cell outer membrane</keyword>
<feature type="domain" description="POTRA" evidence="10">
    <location>
        <begin position="68"/>
        <end position="142"/>
    </location>
</feature>
<comment type="subcellular location">
    <subcellularLocation>
        <location evidence="1">Cell outer membrane</location>
    </subcellularLocation>
</comment>
<feature type="chain" id="PRO_5047410000" evidence="9">
    <location>
        <begin position="25"/>
        <end position="547"/>
    </location>
</feature>
<evidence type="ECO:0000313" key="11">
    <source>
        <dbReference type="EMBL" id="MCE4557958.1"/>
    </source>
</evidence>
<reference evidence="11 12" key="1">
    <citation type="submission" date="2021-12" db="EMBL/GenBank/DDBJ databases">
        <title>Genome seq of P8.</title>
        <authorList>
            <person name="Seo T."/>
        </authorList>
    </citation>
    <scope>NUCLEOTIDE SEQUENCE [LARGE SCALE GENOMIC DNA]</scope>
    <source>
        <strain evidence="11 12">P8</strain>
    </source>
</reference>
<evidence type="ECO:0000256" key="2">
    <source>
        <dbReference type="ARBA" id="ARBA00009055"/>
    </source>
</evidence>
<proteinExistence type="inferred from homology"/>
<accession>A0ABS8Y2K0</accession>
<keyword evidence="4" id="KW-1134">Transmembrane beta strand</keyword>
<organism evidence="11 12">
    <name type="scientific">Pelomonas cellulosilytica</name>
    <dbReference type="NCBI Taxonomy" id="2906762"/>
    <lineage>
        <taxon>Bacteria</taxon>
        <taxon>Pseudomonadati</taxon>
        <taxon>Pseudomonadota</taxon>
        <taxon>Betaproteobacteria</taxon>
        <taxon>Burkholderiales</taxon>
        <taxon>Sphaerotilaceae</taxon>
        <taxon>Roseateles</taxon>
    </lineage>
</organism>
<dbReference type="RefSeq" id="WP_233375349.1">
    <property type="nucleotide sequence ID" value="NZ_JAJTWU010000014.1"/>
</dbReference>
<evidence type="ECO:0000313" key="12">
    <source>
        <dbReference type="Proteomes" id="UP001200741"/>
    </source>
</evidence>
<evidence type="ECO:0000256" key="9">
    <source>
        <dbReference type="SAM" id="SignalP"/>
    </source>
</evidence>
<keyword evidence="9" id="KW-0732">Signal</keyword>
<comment type="similarity">
    <text evidence="2">Belongs to the TPS (TC 1.B.20) family.</text>
</comment>
<dbReference type="Proteomes" id="UP001200741">
    <property type="component" value="Unassembled WGS sequence"/>
</dbReference>
<evidence type="ECO:0000256" key="5">
    <source>
        <dbReference type="ARBA" id="ARBA00022692"/>
    </source>
</evidence>
<dbReference type="PANTHER" id="PTHR34597:SF1">
    <property type="entry name" value="HEME_HEMOPEXIN TRANSPORTER PROTEIN HUXB"/>
    <property type="match status" value="1"/>
</dbReference>
<keyword evidence="12" id="KW-1185">Reference proteome</keyword>
<dbReference type="PROSITE" id="PS51779">
    <property type="entry name" value="POTRA"/>
    <property type="match status" value="1"/>
</dbReference>
<dbReference type="Gene3D" id="2.40.160.50">
    <property type="entry name" value="membrane protein fhac: a member of the omp85/tpsb transporter family"/>
    <property type="match status" value="1"/>
</dbReference>
<name>A0ABS8Y2K0_9BURK</name>
<feature type="signal peptide" evidence="9">
    <location>
        <begin position="1"/>
        <end position="24"/>
    </location>
</feature>
<evidence type="ECO:0000256" key="6">
    <source>
        <dbReference type="ARBA" id="ARBA00022927"/>
    </source>
</evidence>
<keyword evidence="7" id="KW-0472">Membrane</keyword>
<dbReference type="InterPro" id="IPR005565">
    <property type="entry name" value="Hemolysn_activator_HlyB_C"/>
</dbReference>
<evidence type="ECO:0000259" key="10">
    <source>
        <dbReference type="PROSITE" id="PS51779"/>
    </source>
</evidence>
<dbReference type="Gene3D" id="3.10.20.310">
    <property type="entry name" value="membrane protein fhac"/>
    <property type="match status" value="1"/>
</dbReference>
<dbReference type="PANTHER" id="PTHR34597">
    <property type="entry name" value="SLR1661 PROTEIN"/>
    <property type="match status" value="1"/>
</dbReference>
<evidence type="ECO:0000256" key="4">
    <source>
        <dbReference type="ARBA" id="ARBA00022452"/>
    </source>
</evidence>
<evidence type="ECO:0000256" key="7">
    <source>
        <dbReference type="ARBA" id="ARBA00023136"/>
    </source>
</evidence>
<keyword evidence="3" id="KW-0813">Transport</keyword>
<protein>
    <submittedName>
        <fullName evidence="11">BamA/TamA family outer membrane protein</fullName>
    </submittedName>
</protein>
<evidence type="ECO:0000256" key="1">
    <source>
        <dbReference type="ARBA" id="ARBA00004442"/>
    </source>
</evidence>
<dbReference type="EMBL" id="JAJTWU010000014">
    <property type="protein sequence ID" value="MCE4557958.1"/>
    <property type="molecule type" value="Genomic_DNA"/>
</dbReference>
<dbReference type="InterPro" id="IPR051544">
    <property type="entry name" value="TPS_OM_transporter"/>
</dbReference>
<keyword evidence="6" id="KW-0653">Protein transport</keyword>
<dbReference type="InterPro" id="IPR013686">
    <property type="entry name" value="Polypept-transport_assoc_ShlB"/>
</dbReference>
<comment type="caution">
    <text evidence="11">The sequence shown here is derived from an EMBL/GenBank/DDBJ whole genome shotgun (WGS) entry which is preliminary data.</text>
</comment>